<organism evidence="1 2">
    <name type="scientific">Coniosporium tulheliwenetii</name>
    <dbReference type="NCBI Taxonomy" id="3383036"/>
    <lineage>
        <taxon>Eukaryota</taxon>
        <taxon>Fungi</taxon>
        <taxon>Dikarya</taxon>
        <taxon>Ascomycota</taxon>
        <taxon>Pezizomycotina</taxon>
        <taxon>Dothideomycetes</taxon>
        <taxon>Dothideomycetes incertae sedis</taxon>
        <taxon>Coniosporium</taxon>
    </lineage>
</organism>
<proteinExistence type="predicted"/>
<gene>
    <name evidence="1" type="ORF">H2199_006035</name>
</gene>
<dbReference type="EMBL" id="JAPDRP010000017">
    <property type="protein sequence ID" value="KAJ9640496.1"/>
    <property type="molecule type" value="Genomic_DNA"/>
</dbReference>
<accession>A0ACC2YZN4</accession>
<name>A0ACC2YZN4_9PEZI</name>
<evidence type="ECO:0000313" key="1">
    <source>
        <dbReference type="EMBL" id="KAJ9640496.1"/>
    </source>
</evidence>
<sequence>MASYQGWDVEQMKAARAAEDDMEREPKRTRTAPATSSFTGFTPINISSKSSHPPRNGSEDLLRNATIRDTILPAHPSRNPLVASYLGLDDESAAQPPDEAHHAITGIEAVAKAAVQGQYEEAGSGRDACYEAQEKATHEAVTSDVIDFAYQPPRELESRHVNVPSSRSPFPDDVQAKGVGYTLSKRIISELDASRPQSLSTPGSYGDKLESESPLLPSSDRVPVIAHVTSLDAVKAQQGSRCSVYVGSSQPDSSQSFSQGKNVSTRLIDGVLSYESGASLAARSNLSECGRDNPPHDYGREAHSAHNPTGGKRSQPESVRPVAYTPRRRVLEVIEELPEEESPTPRKFKPGLRSTQNPAGLVQSYSEARGLDVPCFEPATASGSTELDDFDADVDDEELIRLAARFARGVPIPAACDDPMEWTALIDSDDAEFLGLTQDLEVNPPTLEQHSATEPAKAVSKRQMRVYSPKSSSTPFSASPANETRTQLDGDDAFRPIVRPPFPCQVQDRSPIVGLSATSVLRTCVRAGEALNVGCQAVREGRTIIIELYATVRSSFRESDSVKQHFVIGDLFHDRPPYINAVYELWKGVDLWDYDSSPFLEQSDAKRMCRCIGKMKREDRKWKLLVLNIWEASWEDIDYVKGIICA</sequence>
<evidence type="ECO:0000313" key="2">
    <source>
        <dbReference type="Proteomes" id="UP001172680"/>
    </source>
</evidence>
<reference evidence="1" key="1">
    <citation type="submission" date="2022-10" db="EMBL/GenBank/DDBJ databases">
        <title>Culturing micro-colonial fungi from biological soil crusts in the Mojave desert and describing Neophaeococcomyces mojavensis, and introducing the new genera and species Taxawa tesnikishii.</title>
        <authorList>
            <person name="Kurbessoian T."/>
            <person name="Stajich J.E."/>
        </authorList>
    </citation>
    <scope>NUCLEOTIDE SEQUENCE</scope>
    <source>
        <strain evidence="1">JES_115</strain>
    </source>
</reference>
<dbReference type="Proteomes" id="UP001172680">
    <property type="component" value="Unassembled WGS sequence"/>
</dbReference>
<protein>
    <submittedName>
        <fullName evidence="1">Uncharacterized protein</fullName>
    </submittedName>
</protein>
<keyword evidence="2" id="KW-1185">Reference proteome</keyword>
<comment type="caution">
    <text evidence="1">The sequence shown here is derived from an EMBL/GenBank/DDBJ whole genome shotgun (WGS) entry which is preliminary data.</text>
</comment>